<dbReference type="SUPFAM" id="SSF88659">
    <property type="entry name" value="Sigma3 and sigma4 domains of RNA polymerase sigma factors"/>
    <property type="match status" value="1"/>
</dbReference>
<keyword evidence="2 6" id="KW-0805">Transcription regulation</keyword>
<dbReference type="Pfam" id="PF08281">
    <property type="entry name" value="Sigma70_r4_2"/>
    <property type="match status" value="1"/>
</dbReference>
<dbReference type="PROSITE" id="PS01063">
    <property type="entry name" value="SIGMA70_ECF"/>
    <property type="match status" value="1"/>
</dbReference>
<evidence type="ECO:0000256" key="5">
    <source>
        <dbReference type="ARBA" id="ARBA00023163"/>
    </source>
</evidence>
<dbReference type="PANTHER" id="PTHR43133">
    <property type="entry name" value="RNA POLYMERASE ECF-TYPE SIGMA FACTO"/>
    <property type="match status" value="1"/>
</dbReference>
<dbReference type="Pfam" id="PF04542">
    <property type="entry name" value="Sigma70_r2"/>
    <property type="match status" value="1"/>
</dbReference>
<dbReference type="NCBIfam" id="NF007227">
    <property type="entry name" value="PRK09645.1"/>
    <property type="match status" value="1"/>
</dbReference>
<evidence type="ECO:0000256" key="4">
    <source>
        <dbReference type="ARBA" id="ARBA00023125"/>
    </source>
</evidence>
<evidence type="ECO:0000313" key="10">
    <source>
        <dbReference type="Proteomes" id="UP001500121"/>
    </source>
</evidence>
<comment type="similarity">
    <text evidence="1 6">Belongs to the sigma-70 factor family. ECF subfamily.</text>
</comment>
<name>A0ABP8YZ25_9MICO</name>
<protein>
    <recommendedName>
        <fullName evidence="6">RNA polymerase sigma factor</fullName>
    </recommendedName>
</protein>
<dbReference type="InterPro" id="IPR000838">
    <property type="entry name" value="RNA_pol_sigma70_ECF_CS"/>
</dbReference>
<comment type="caution">
    <text evidence="9">The sequence shown here is derived from an EMBL/GenBank/DDBJ whole genome shotgun (WGS) entry which is preliminary data.</text>
</comment>
<evidence type="ECO:0000256" key="6">
    <source>
        <dbReference type="RuleBase" id="RU000716"/>
    </source>
</evidence>
<dbReference type="InterPro" id="IPR013324">
    <property type="entry name" value="RNA_pol_sigma_r3/r4-like"/>
</dbReference>
<dbReference type="SUPFAM" id="SSF88946">
    <property type="entry name" value="Sigma2 domain of RNA polymerase sigma factors"/>
    <property type="match status" value="1"/>
</dbReference>
<dbReference type="Gene3D" id="1.10.1740.10">
    <property type="match status" value="1"/>
</dbReference>
<evidence type="ECO:0000256" key="2">
    <source>
        <dbReference type="ARBA" id="ARBA00023015"/>
    </source>
</evidence>
<dbReference type="PANTHER" id="PTHR43133:SF52">
    <property type="entry name" value="ECF RNA POLYMERASE SIGMA FACTOR SIGL"/>
    <property type="match status" value="1"/>
</dbReference>
<organism evidence="9 10">
    <name type="scientific">Amnibacterium soli</name>
    <dbReference type="NCBI Taxonomy" id="1282736"/>
    <lineage>
        <taxon>Bacteria</taxon>
        <taxon>Bacillati</taxon>
        <taxon>Actinomycetota</taxon>
        <taxon>Actinomycetes</taxon>
        <taxon>Micrococcales</taxon>
        <taxon>Microbacteriaceae</taxon>
        <taxon>Amnibacterium</taxon>
    </lineage>
</organism>
<evidence type="ECO:0000256" key="1">
    <source>
        <dbReference type="ARBA" id="ARBA00010641"/>
    </source>
</evidence>
<feature type="domain" description="RNA polymerase sigma-70 region 2" evidence="7">
    <location>
        <begin position="11"/>
        <end position="79"/>
    </location>
</feature>
<dbReference type="NCBIfam" id="TIGR02937">
    <property type="entry name" value="sigma70-ECF"/>
    <property type="match status" value="1"/>
</dbReference>
<evidence type="ECO:0000259" key="7">
    <source>
        <dbReference type="Pfam" id="PF04542"/>
    </source>
</evidence>
<sequence length="167" mass="18854">MDEQDAMLRALADEHGPDLFRFVLRQTRDRSLAEDVVQETLARAWQHPARITEGREPARAWLFTVARNLVIDDARSARKRRELGVDEVPEQHVDDGVDAALDRMLVADALGSLSRDHRAVIVGAHYLGRSVRELAEQEGIAEGTVKSRLHYGMRALRLALQERGVTR</sequence>
<dbReference type="InterPro" id="IPR013249">
    <property type="entry name" value="RNA_pol_sigma70_r4_t2"/>
</dbReference>
<keyword evidence="3 6" id="KW-0731">Sigma factor</keyword>
<dbReference type="EMBL" id="BAABLP010000002">
    <property type="protein sequence ID" value="GAA4741713.1"/>
    <property type="molecule type" value="Genomic_DNA"/>
</dbReference>
<dbReference type="InterPro" id="IPR039425">
    <property type="entry name" value="RNA_pol_sigma-70-like"/>
</dbReference>
<dbReference type="InterPro" id="IPR007627">
    <property type="entry name" value="RNA_pol_sigma70_r2"/>
</dbReference>
<dbReference type="InterPro" id="IPR014284">
    <property type="entry name" value="RNA_pol_sigma-70_dom"/>
</dbReference>
<feature type="domain" description="RNA polymerase sigma factor 70 region 4 type 2" evidence="8">
    <location>
        <begin position="104"/>
        <end position="156"/>
    </location>
</feature>
<accession>A0ABP8YZ25</accession>
<keyword evidence="5 6" id="KW-0804">Transcription</keyword>
<dbReference type="CDD" id="cd06171">
    <property type="entry name" value="Sigma70_r4"/>
    <property type="match status" value="1"/>
</dbReference>
<dbReference type="InterPro" id="IPR036388">
    <property type="entry name" value="WH-like_DNA-bd_sf"/>
</dbReference>
<reference evidence="10" key="1">
    <citation type="journal article" date="2019" name="Int. J. Syst. Evol. Microbiol.">
        <title>The Global Catalogue of Microorganisms (GCM) 10K type strain sequencing project: providing services to taxonomists for standard genome sequencing and annotation.</title>
        <authorList>
            <consortium name="The Broad Institute Genomics Platform"/>
            <consortium name="The Broad Institute Genome Sequencing Center for Infectious Disease"/>
            <person name="Wu L."/>
            <person name="Ma J."/>
        </authorList>
    </citation>
    <scope>NUCLEOTIDE SEQUENCE [LARGE SCALE GENOMIC DNA]</scope>
    <source>
        <strain evidence="10">JCM 19015</strain>
    </source>
</reference>
<keyword evidence="4 6" id="KW-0238">DNA-binding</keyword>
<evidence type="ECO:0000256" key="3">
    <source>
        <dbReference type="ARBA" id="ARBA00023082"/>
    </source>
</evidence>
<evidence type="ECO:0000313" key="9">
    <source>
        <dbReference type="EMBL" id="GAA4741713.1"/>
    </source>
</evidence>
<keyword evidence="10" id="KW-1185">Reference proteome</keyword>
<evidence type="ECO:0000259" key="8">
    <source>
        <dbReference type="Pfam" id="PF08281"/>
    </source>
</evidence>
<dbReference type="Proteomes" id="UP001500121">
    <property type="component" value="Unassembled WGS sequence"/>
</dbReference>
<proteinExistence type="inferred from homology"/>
<dbReference type="InterPro" id="IPR013325">
    <property type="entry name" value="RNA_pol_sigma_r2"/>
</dbReference>
<gene>
    <name evidence="9" type="primary">sigL</name>
    <name evidence="9" type="ORF">GCM10025783_11150</name>
</gene>
<dbReference type="Gene3D" id="1.10.10.10">
    <property type="entry name" value="Winged helix-like DNA-binding domain superfamily/Winged helix DNA-binding domain"/>
    <property type="match status" value="1"/>
</dbReference>